<feature type="domain" description="Band 7" evidence="3">
    <location>
        <begin position="148"/>
        <end position="307"/>
    </location>
</feature>
<dbReference type="PANTHER" id="PTHR10264:SF83">
    <property type="entry name" value="BLL5629 PROTEIN"/>
    <property type="match status" value="1"/>
</dbReference>
<evidence type="ECO:0000259" key="3">
    <source>
        <dbReference type="SMART" id="SM00244"/>
    </source>
</evidence>
<protein>
    <submittedName>
        <fullName evidence="4">HflK protein</fullName>
    </submittedName>
</protein>
<sequence length="384" mass="43058">MMTILDKIRGRTRVVISENERALHLVNGELQGILEPGVHSLKNGRGTLVVERHSMAVPEFRSGYEKALFDKLPDVVEKHLTVVRTRSAEVAVVDRDGRVHKVLGPDERLVLWTDTGPWTWELIDTQDQPELTQKLLRRLGDAKQTQQFEIVRVSEGSVALLFVDGVLTRTLQAGVYAFWKAGRSLTQKLIDLKRQSLDVTGQEVLTLDRVTIRINLSAEFRVVDPVKAAQEVKDFTDTLHRALQMVFRKQLGALKLDQILERKGEVNAEATARIKSDMAAIGVEIHDIVLKDVILPGEMREILNKVVTAEKEAEANVIRRREETNATRSLLNTAKVMAENPVMLRLKELEALESIAGKVDRLTVHNGTGGLMNDLVRLRDDSAA</sequence>
<dbReference type="RefSeq" id="WP_144436047.1">
    <property type="nucleotide sequence ID" value="NZ_CXWA01000004.1"/>
</dbReference>
<dbReference type="Proteomes" id="UP000049983">
    <property type="component" value="Unassembled WGS sequence"/>
</dbReference>
<dbReference type="Gene3D" id="3.30.479.30">
    <property type="entry name" value="Band 7 domain"/>
    <property type="match status" value="1"/>
</dbReference>
<name>A0A0M7AUC2_9HYPH</name>
<evidence type="ECO:0000256" key="1">
    <source>
        <dbReference type="ARBA" id="ARBA00004167"/>
    </source>
</evidence>
<evidence type="ECO:0000313" key="4">
    <source>
        <dbReference type="EMBL" id="CTQ77194.1"/>
    </source>
</evidence>
<evidence type="ECO:0000313" key="5">
    <source>
        <dbReference type="Proteomes" id="UP000049983"/>
    </source>
</evidence>
<dbReference type="InterPro" id="IPR043202">
    <property type="entry name" value="Band-7_stomatin-like"/>
</dbReference>
<dbReference type="InterPro" id="IPR001972">
    <property type="entry name" value="Stomatin_HflK_fam"/>
</dbReference>
<dbReference type="PANTHER" id="PTHR10264">
    <property type="entry name" value="BAND 7 PROTEIN-RELATED"/>
    <property type="match status" value="1"/>
</dbReference>
<dbReference type="AlphaFoldDB" id="A0A0M7AUC2"/>
<dbReference type="CDD" id="cd13438">
    <property type="entry name" value="SPFH_eoslipins_u2"/>
    <property type="match status" value="1"/>
</dbReference>
<dbReference type="GeneID" id="97672315"/>
<dbReference type="InterPro" id="IPR036013">
    <property type="entry name" value="Band_7/SPFH_dom_sf"/>
</dbReference>
<dbReference type="EMBL" id="CXWC01000013">
    <property type="protein sequence ID" value="CTQ77194.1"/>
    <property type="molecule type" value="Genomic_DNA"/>
</dbReference>
<comment type="subcellular location">
    <subcellularLocation>
        <location evidence="1">Membrane</location>
        <topology evidence="1">Single-pass membrane protein</topology>
    </subcellularLocation>
</comment>
<accession>A0A0M7AUC2</accession>
<dbReference type="OrthoDB" id="5501731at2"/>
<proteinExistence type="inferred from homology"/>
<organism evidence="4 5">
    <name type="scientific">Roseibium album</name>
    <dbReference type="NCBI Taxonomy" id="311410"/>
    <lineage>
        <taxon>Bacteria</taxon>
        <taxon>Pseudomonadati</taxon>
        <taxon>Pseudomonadota</taxon>
        <taxon>Alphaproteobacteria</taxon>
        <taxon>Hyphomicrobiales</taxon>
        <taxon>Stappiaceae</taxon>
        <taxon>Roseibium</taxon>
    </lineage>
</organism>
<dbReference type="PRINTS" id="PR00721">
    <property type="entry name" value="STOMATIN"/>
</dbReference>
<dbReference type="InterPro" id="IPR001107">
    <property type="entry name" value="Band_7"/>
</dbReference>
<dbReference type="GO" id="GO:0005886">
    <property type="term" value="C:plasma membrane"/>
    <property type="evidence" value="ECO:0007669"/>
    <property type="project" value="InterPro"/>
</dbReference>
<comment type="similarity">
    <text evidence="2">Belongs to the band 7/mec-2 family.</text>
</comment>
<gene>
    <name evidence="4" type="ORF">LA5096_05045</name>
</gene>
<evidence type="ECO:0000256" key="2">
    <source>
        <dbReference type="ARBA" id="ARBA00008164"/>
    </source>
</evidence>
<dbReference type="SUPFAM" id="SSF117892">
    <property type="entry name" value="Band 7/SPFH domain"/>
    <property type="match status" value="1"/>
</dbReference>
<dbReference type="Pfam" id="PF01145">
    <property type="entry name" value="Band_7"/>
    <property type="match status" value="1"/>
</dbReference>
<keyword evidence="5" id="KW-1185">Reference proteome</keyword>
<dbReference type="STRING" id="311410.LA5095_03763"/>
<reference evidence="5" key="1">
    <citation type="submission" date="2015-07" db="EMBL/GenBank/DDBJ databases">
        <authorList>
            <person name="Rodrigo-Torres Lidia"/>
            <person name="Arahal R.David."/>
        </authorList>
    </citation>
    <scope>NUCLEOTIDE SEQUENCE [LARGE SCALE GENOMIC DNA]</scope>
    <source>
        <strain evidence="5">CECT 5096</strain>
    </source>
</reference>
<dbReference type="Gene3D" id="6.10.250.2090">
    <property type="match status" value="1"/>
</dbReference>
<dbReference type="SMART" id="SM00244">
    <property type="entry name" value="PHB"/>
    <property type="match status" value="1"/>
</dbReference>